<name>A0ABV0RMW4_9TELE</name>
<sequence>MRRELTAPLPELSWGQLDVDSSASQVPGLQAAIGLLATNKEIPSPDPRGNCLGIRMFCLVGSL</sequence>
<dbReference type="EMBL" id="JAHRIN010051447">
    <property type="protein sequence ID" value="MEQ2209530.1"/>
    <property type="molecule type" value="Genomic_DNA"/>
</dbReference>
<proteinExistence type="predicted"/>
<evidence type="ECO:0000313" key="2">
    <source>
        <dbReference type="Proteomes" id="UP001434883"/>
    </source>
</evidence>
<reference evidence="1 2" key="1">
    <citation type="submission" date="2021-06" db="EMBL/GenBank/DDBJ databases">
        <authorList>
            <person name="Palmer J.M."/>
        </authorList>
    </citation>
    <scope>NUCLEOTIDE SEQUENCE [LARGE SCALE GENOMIC DNA]</scope>
    <source>
        <strain evidence="1 2">XC_2019</strain>
        <tissue evidence="1">Muscle</tissue>
    </source>
</reference>
<feature type="non-terminal residue" evidence="1">
    <location>
        <position position="63"/>
    </location>
</feature>
<protein>
    <submittedName>
        <fullName evidence="1">Uncharacterized protein</fullName>
    </submittedName>
</protein>
<comment type="caution">
    <text evidence="1">The sequence shown here is derived from an EMBL/GenBank/DDBJ whole genome shotgun (WGS) entry which is preliminary data.</text>
</comment>
<organism evidence="1 2">
    <name type="scientific">Xenoophorus captivus</name>
    <dbReference type="NCBI Taxonomy" id="1517983"/>
    <lineage>
        <taxon>Eukaryota</taxon>
        <taxon>Metazoa</taxon>
        <taxon>Chordata</taxon>
        <taxon>Craniata</taxon>
        <taxon>Vertebrata</taxon>
        <taxon>Euteleostomi</taxon>
        <taxon>Actinopterygii</taxon>
        <taxon>Neopterygii</taxon>
        <taxon>Teleostei</taxon>
        <taxon>Neoteleostei</taxon>
        <taxon>Acanthomorphata</taxon>
        <taxon>Ovalentaria</taxon>
        <taxon>Atherinomorphae</taxon>
        <taxon>Cyprinodontiformes</taxon>
        <taxon>Goodeidae</taxon>
        <taxon>Xenoophorus</taxon>
    </lineage>
</organism>
<accession>A0ABV0RMW4</accession>
<gene>
    <name evidence="1" type="ORF">XENOCAPTIV_000402</name>
</gene>
<dbReference type="Proteomes" id="UP001434883">
    <property type="component" value="Unassembled WGS sequence"/>
</dbReference>
<evidence type="ECO:0000313" key="1">
    <source>
        <dbReference type="EMBL" id="MEQ2209530.1"/>
    </source>
</evidence>
<keyword evidence="2" id="KW-1185">Reference proteome</keyword>